<reference evidence="1 2" key="1">
    <citation type="submission" date="2015-09" db="EMBL/GenBank/DDBJ databases">
        <authorList>
            <consortium name="Pathogen Informatics"/>
        </authorList>
    </citation>
    <scope>NUCLEOTIDE SEQUENCE [LARGE SCALE GENOMIC DNA]</scope>
    <source>
        <strain evidence="1 2">2789STDY5834875</strain>
    </source>
</reference>
<proteinExistence type="predicted"/>
<dbReference type="EMBL" id="CZBU01000005">
    <property type="protein sequence ID" value="CUQ78656.1"/>
    <property type="molecule type" value="Genomic_DNA"/>
</dbReference>
<sequence length="485" mass="55763">MVIELAINSQADNDTGLTYGQIIESDGINAGQVIPYGPDMYRQALPIILKHGYAVASDPDGKNSTILKLQGGTYAHRYRYDGGVDMWFLNSYDCIFLYDCNEFSVELCRTALGEWTGKRLVLVGSKWERMIEYLDDIDGVECFYEPEPDDSRFTQLMEGYRCLHVIDGLPHQESMDRYNDGIMYYEEVMSFTYMFSDYRSLGSLNPDKKFFVIDGYYNKLGLFTIFSKIVTCAKYVKAKGMVPVVRLTMSGNSFYSDFEGDDIWSKFFNQPEGYTLEEVIHSANVYFSPGFYNGNVQSTIMENISEDAVLSWSCGEYNDAMIRYIEEKKESYLPYPDRTLGVLARGTDFVNTHLKNHPVHATKEMMADKIDELMSTWDGLEYIYIATEDLSYVEYFRNRFGDKVYFTDQQRYSTRPGQLLYDYHRSEPDRQTGFNLGAEYAASIALLAQCNSFLASGWCTGVSEAIRENQGNYRNKYIFDLGFNN</sequence>
<gene>
    <name evidence="1" type="ORF">ERS852490_02305</name>
</gene>
<organism evidence="1 2">
    <name type="scientific">Lachnospira eligens</name>
    <dbReference type="NCBI Taxonomy" id="39485"/>
    <lineage>
        <taxon>Bacteria</taxon>
        <taxon>Bacillati</taxon>
        <taxon>Bacillota</taxon>
        <taxon>Clostridia</taxon>
        <taxon>Lachnospirales</taxon>
        <taxon>Lachnospiraceae</taxon>
        <taxon>Lachnospira</taxon>
    </lineage>
</organism>
<dbReference type="Gene3D" id="3.40.50.11350">
    <property type="match status" value="1"/>
</dbReference>
<evidence type="ECO:0000313" key="2">
    <source>
        <dbReference type="Proteomes" id="UP000095621"/>
    </source>
</evidence>
<dbReference type="AlphaFoldDB" id="A0A174Z3C5"/>
<protein>
    <submittedName>
        <fullName evidence="1">Uncharacterized protein</fullName>
    </submittedName>
</protein>
<dbReference type="RefSeq" id="WP_055216141.1">
    <property type="nucleotide sequence ID" value="NZ_CZBU01000005.1"/>
</dbReference>
<dbReference type="Proteomes" id="UP000095621">
    <property type="component" value="Unassembled WGS sequence"/>
</dbReference>
<name>A0A174Z3C5_9FIRM</name>
<accession>A0A174Z3C5</accession>
<dbReference type="OrthoDB" id="9797950at2"/>
<evidence type="ECO:0000313" key="1">
    <source>
        <dbReference type="EMBL" id="CUQ78656.1"/>
    </source>
</evidence>